<keyword evidence="2" id="KW-1185">Reference proteome</keyword>
<evidence type="ECO:0000313" key="1">
    <source>
        <dbReference type="Ensembl" id="ENSOMYP00000001292.2"/>
    </source>
</evidence>
<dbReference type="Ensembl" id="ENSOMYT00000001450.2">
    <property type="protein sequence ID" value="ENSOMYP00000001292.2"/>
    <property type="gene ID" value="ENSOMYG00000000741.2"/>
</dbReference>
<evidence type="ECO:0000313" key="2">
    <source>
        <dbReference type="Proteomes" id="UP000694395"/>
    </source>
</evidence>
<protein>
    <submittedName>
        <fullName evidence="1">Uncharacterized protein</fullName>
    </submittedName>
</protein>
<reference evidence="1" key="1">
    <citation type="submission" date="2020-07" db="EMBL/GenBank/DDBJ databases">
        <title>A long reads based de novo assembly of the rainbow trout Arlee double haploid line genome.</title>
        <authorList>
            <person name="Gao G."/>
            <person name="Palti Y."/>
        </authorList>
    </citation>
    <scope>NUCLEOTIDE SEQUENCE [LARGE SCALE GENOMIC DNA]</scope>
</reference>
<organism evidence="1 2">
    <name type="scientific">Oncorhynchus mykiss</name>
    <name type="common">Rainbow trout</name>
    <name type="synonym">Salmo gairdneri</name>
    <dbReference type="NCBI Taxonomy" id="8022"/>
    <lineage>
        <taxon>Eukaryota</taxon>
        <taxon>Metazoa</taxon>
        <taxon>Chordata</taxon>
        <taxon>Craniata</taxon>
        <taxon>Vertebrata</taxon>
        <taxon>Euteleostomi</taxon>
        <taxon>Actinopterygii</taxon>
        <taxon>Neopterygii</taxon>
        <taxon>Teleostei</taxon>
        <taxon>Protacanthopterygii</taxon>
        <taxon>Salmoniformes</taxon>
        <taxon>Salmonidae</taxon>
        <taxon>Salmoninae</taxon>
        <taxon>Oncorhynchus</taxon>
    </lineage>
</organism>
<name>A0A8C7LKE2_ONCMY</name>
<dbReference type="GeneTree" id="ENSGT00990000203721"/>
<dbReference type="AlphaFoldDB" id="A0A8C7LKE2"/>
<sequence>MLHIGRGVTVQTFLQKGHALSTESMLTLCSNNTSTKLTKCFQTVFQSTLLLTHPGLQFLELLLASLHGQILSLIQTVLQVLDCDLQVLLHPLQVRAGVSLHLLLHPQGIIPAPDLRVQGALHGVNHPLAVPLDLLHLLVLLSDLPVHLTLDLVQLQLHTQNLGFLVLQCALNEEKQSVKSTLHSAPPPLVTVATSDYIFLGSPIPHPDHWNKPLTIISNCVFIYTMKLNTTPQVCCVGLSLQLLQRDSWSNYFCSVATEWL</sequence>
<dbReference type="Proteomes" id="UP000694395">
    <property type="component" value="Chromosome 1"/>
</dbReference>
<reference evidence="1" key="3">
    <citation type="submission" date="2025-09" db="UniProtKB">
        <authorList>
            <consortium name="Ensembl"/>
        </authorList>
    </citation>
    <scope>IDENTIFICATION</scope>
</reference>
<proteinExistence type="predicted"/>
<accession>A0A8C7LKE2</accession>
<reference evidence="1" key="2">
    <citation type="submission" date="2025-08" db="UniProtKB">
        <authorList>
            <consortium name="Ensembl"/>
        </authorList>
    </citation>
    <scope>IDENTIFICATION</scope>
</reference>